<comment type="caution">
    <text evidence="1">The sequence shown here is derived from an EMBL/GenBank/DDBJ whole genome shotgun (WGS) entry which is preliminary data.</text>
</comment>
<evidence type="ECO:0008006" key="3">
    <source>
        <dbReference type="Google" id="ProtNLM"/>
    </source>
</evidence>
<accession>A0ABS4NZK0</accession>
<evidence type="ECO:0000313" key="2">
    <source>
        <dbReference type="Proteomes" id="UP000773462"/>
    </source>
</evidence>
<protein>
    <recommendedName>
        <fullName evidence="3">DUF4375 domain-containing protein</fullName>
    </recommendedName>
</protein>
<dbReference type="Gene3D" id="1.20.1420.60">
    <property type="match status" value="1"/>
</dbReference>
<dbReference type="Proteomes" id="UP000773462">
    <property type="component" value="Unassembled WGS sequence"/>
</dbReference>
<sequence>MTLVTMDRITFESLSAERLGWACMEPTFQQIRAKSPEVKNEAISHLGRGQRALCMFRILYGHSSNSAEEYYGWICYLLDQPGHWEGVLEGLQYFGDFALIQLLEESKGIFAARNRRVGRGWGEAAIPDLNTDSELQTAVSGLYTRYQQITSGSLRIIAEYIRANPEQFVVFSDPTA</sequence>
<dbReference type="EMBL" id="JAGGLV010000027">
    <property type="protein sequence ID" value="MBP2115493.1"/>
    <property type="molecule type" value="Genomic_DNA"/>
</dbReference>
<evidence type="ECO:0000313" key="1">
    <source>
        <dbReference type="EMBL" id="MBP2115493.1"/>
    </source>
</evidence>
<gene>
    <name evidence="1" type="ORF">J2Z70_005680</name>
</gene>
<name>A0ABS4NZK0_9BACL</name>
<reference evidence="1 2" key="1">
    <citation type="submission" date="2021-03" db="EMBL/GenBank/DDBJ databases">
        <title>Genomic Encyclopedia of Type Strains, Phase IV (KMG-IV): sequencing the most valuable type-strain genomes for metagenomic binning, comparative biology and taxonomic classification.</title>
        <authorList>
            <person name="Goeker M."/>
        </authorList>
    </citation>
    <scope>NUCLEOTIDE SEQUENCE [LARGE SCALE GENOMIC DNA]</scope>
    <source>
        <strain evidence="1 2">DSM 101953</strain>
    </source>
</reference>
<organism evidence="1 2">
    <name type="scientific">Paenibacillus silagei</name>
    <dbReference type="NCBI Taxonomy" id="1670801"/>
    <lineage>
        <taxon>Bacteria</taxon>
        <taxon>Bacillati</taxon>
        <taxon>Bacillota</taxon>
        <taxon>Bacilli</taxon>
        <taxon>Bacillales</taxon>
        <taxon>Paenibacillaceae</taxon>
        <taxon>Paenibacillus</taxon>
    </lineage>
</organism>
<dbReference type="RefSeq" id="WP_209878563.1">
    <property type="nucleotide sequence ID" value="NZ_JAGGLV010000027.1"/>
</dbReference>
<keyword evidence="2" id="KW-1185">Reference proteome</keyword>
<proteinExistence type="predicted"/>